<protein>
    <recommendedName>
        <fullName evidence="3">C-type lectin domain-containing protein</fullName>
    </recommendedName>
</protein>
<dbReference type="OMA" id="INRIWIW"/>
<dbReference type="Proteomes" id="UP000283210">
    <property type="component" value="Chromosome 16"/>
</dbReference>
<dbReference type="PROSITE" id="PS50041">
    <property type="entry name" value="C_TYPE_LECTIN_2"/>
    <property type="match status" value="1"/>
</dbReference>
<evidence type="ECO:0000256" key="1">
    <source>
        <dbReference type="SAM" id="Coils"/>
    </source>
</evidence>
<dbReference type="Gene3D" id="3.10.100.10">
    <property type="entry name" value="Mannose-Binding Protein A, subunit A"/>
    <property type="match status" value="1"/>
</dbReference>
<evidence type="ECO:0000259" key="3">
    <source>
        <dbReference type="PROSITE" id="PS50041"/>
    </source>
</evidence>
<evidence type="ECO:0000256" key="2">
    <source>
        <dbReference type="SAM" id="Phobius"/>
    </source>
</evidence>
<name>A0A3S2PWT8_ORYJA</name>
<keyword evidence="2" id="KW-0812">Transmembrane</keyword>
<keyword evidence="1" id="KW-0175">Coiled coil</keyword>
<keyword evidence="5" id="KW-1185">Reference proteome</keyword>
<feature type="domain" description="C-type lectin" evidence="3">
    <location>
        <begin position="163"/>
        <end position="280"/>
    </location>
</feature>
<reference evidence="4 5" key="1">
    <citation type="submission" date="2018-11" db="EMBL/GenBank/DDBJ databases">
        <authorList>
            <person name="Lopez-Roques C."/>
            <person name="Donnadieu C."/>
            <person name="Bouchez O."/>
            <person name="Klopp C."/>
            <person name="Cabau C."/>
            <person name="Zahm M."/>
        </authorList>
    </citation>
    <scope>NUCLEOTIDE SEQUENCE [LARGE SCALE GENOMIC DNA]</scope>
    <source>
        <strain evidence="4">RS831</strain>
        <tissue evidence="4">Whole body</tissue>
    </source>
</reference>
<evidence type="ECO:0000313" key="5">
    <source>
        <dbReference type="Proteomes" id="UP000283210"/>
    </source>
</evidence>
<proteinExistence type="predicted"/>
<keyword evidence="2" id="KW-0472">Membrane</keyword>
<dbReference type="AlphaFoldDB" id="A0A3S2PWT8"/>
<dbReference type="OrthoDB" id="538816at2759"/>
<dbReference type="InterPro" id="IPR001304">
    <property type="entry name" value="C-type_lectin-like"/>
</dbReference>
<gene>
    <name evidence="4" type="ORF">OJAV_G00165400</name>
</gene>
<dbReference type="SUPFAM" id="SSF56436">
    <property type="entry name" value="C-type lectin-like"/>
    <property type="match status" value="1"/>
</dbReference>
<keyword evidence="2" id="KW-1133">Transmembrane helix</keyword>
<dbReference type="InterPro" id="IPR050111">
    <property type="entry name" value="C-type_lectin/snaclec_domain"/>
</dbReference>
<dbReference type="SMART" id="SM00034">
    <property type="entry name" value="CLECT"/>
    <property type="match status" value="1"/>
</dbReference>
<evidence type="ECO:0000313" key="4">
    <source>
        <dbReference type="EMBL" id="RVE63197.1"/>
    </source>
</evidence>
<organism evidence="4 5">
    <name type="scientific">Oryzias javanicus</name>
    <name type="common">Javanese ricefish</name>
    <name type="synonym">Aplocheilus javanicus</name>
    <dbReference type="NCBI Taxonomy" id="123683"/>
    <lineage>
        <taxon>Eukaryota</taxon>
        <taxon>Metazoa</taxon>
        <taxon>Chordata</taxon>
        <taxon>Craniata</taxon>
        <taxon>Vertebrata</taxon>
        <taxon>Euteleostomi</taxon>
        <taxon>Actinopterygii</taxon>
        <taxon>Neopterygii</taxon>
        <taxon>Teleostei</taxon>
        <taxon>Neoteleostei</taxon>
        <taxon>Acanthomorphata</taxon>
        <taxon>Ovalentaria</taxon>
        <taxon>Atherinomorphae</taxon>
        <taxon>Beloniformes</taxon>
        <taxon>Adrianichthyidae</taxon>
        <taxon>Oryziinae</taxon>
        <taxon>Oryzias</taxon>
    </lineage>
</organism>
<accession>A0A3S2PWT8</accession>
<dbReference type="InterPro" id="IPR016186">
    <property type="entry name" value="C-type_lectin-like/link_sf"/>
</dbReference>
<dbReference type="EMBL" id="CM012452">
    <property type="protein sequence ID" value="RVE63197.1"/>
    <property type="molecule type" value="Genomic_DNA"/>
</dbReference>
<feature type="coiled-coil region" evidence="1">
    <location>
        <begin position="105"/>
        <end position="132"/>
    </location>
</feature>
<feature type="transmembrane region" description="Helical" evidence="2">
    <location>
        <begin position="51"/>
        <end position="76"/>
    </location>
</feature>
<sequence length="286" mass="33597">MEDMQCCVVFKNDGSAPKNNEEEDESVYINLKKKKPQSSETEVQASSRFPVLFVSLGIICLLLSVSIIVIICYFTLETNKQQQNLSDLDPKNEQLASEKFFEDQIKEMTVNMTIQQQQIEQLRNNSDKLNRIQAAILSYTNFPGDLFCPDGVCQACPKDWIPFKESCYYFHHSNAPWKSWNESRQLCQRKNSDLVVISSHEEQTFIKNRIEYYYDEWHGYWIGLQRINNNWTWVDNSQDTLGYWKNPGSPESFAYIIQNANETNSWYIDRNGFLNRFICEIKAFIF</sequence>
<dbReference type="InterPro" id="IPR016187">
    <property type="entry name" value="CTDL_fold"/>
</dbReference>
<dbReference type="Pfam" id="PF00059">
    <property type="entry name" value="Lectin_C"/>
    <property type="match status" value="1"/>
</dbReference>
<reference evidence="4 5" key="2">
    <citation type="submission" date="2019-01" db="EMBL/GenBank/DDBJ databases">
        <title>A chromosome length genome reference of the Java medaka (oryzias javanicus).</title>
        <authorList>
            <person name="Herpin A."/>
            <person name="Takehana Y."/>
            <person name="Naruse K."/>
            <person name="Ansai S."/>
            <person name="Kawaguchi M."/>
        </authorList>
    </citation>
    <scope>NUCLEOTIDE SEQUENCE [LARGE SCALE GENOMIC DNA]</scope>
    <source>
        <strain evidence="4">RS831</strain>
        <tissue evidence="4">Whole body</tissue>
    </source>
</reference>
<dbReference type="PANTHER" id="PTHR22803">
    <property type="entry name" value="MANNOSE, PHOSPHOLIPASE, LECTIN RECEPTOR RELATED"/>
    <property type="match status" value="1"/>
</dbReference>